<keyword evidence="9" id="KW-1185">Reference proteome</keyword>
<accession>A0A8C4QX45</accession>
<evidence type="ECO:0000256" key="6">
    <source>
        <dbReference type="PROSITE-ProRule" id="PRU00723"/>
    </source>
</evidence>
<keyword evidence="3 6" id="KW-0863">Zinc-finger</keyword>
<dbReference type="PANTHER" id="PTHR12675">
    <property type="entry name" value="MUSCLEBLIND-LIKE PROTEIN"/>
    <property type="match status" value="1"/>
</dbReference>
<feature type="zinc finger region" description="C3H1-type" evidence="6">
    <location>
        <begin position="16"/>
        <end position="44"/>
    </location>
</feature>
<organism evidence="8 9">
    <name type="scientific">Eptatretus burgeri</name>
    <name type="common">Inshore hagfish</name>
    <dbReference type="NCBI Taxonomy" id="7764"/>
    <lineage>
        <taxon>Eukaryota</taxon>
        <taxon>Metazoa</taxon>
        <taxon>Chordata</taxon>
        <taxon>Craniata</taxon>
        <taxon>Vertebrata</taxon>
        <taxon>Cyclostomata</taxon>
        <taxon>Myxini</taxon>
        <taxon>Myxiniformes</taxon>
        <taxon>Myxinidae</taxon>
        <taxon>Eptatretinae</taxon>
        <taxon>Eptatretus</taxon>
    </lineage>
</organism>
<sequence length="414" mass="43594">MAIRPGPLLLGKDAAWLTVEVCREFQRGTCPRTPEECRYAHPPEGCHVENGRVTACFDSLKGRCSRETCKYLHPPAHLKTQLEINGRNNLIQQKHAALLAQQAQLAASLPGLSPMMLPLGPGFSMAPGPAASLSMAPPFLSAPATSLGLNLLAEQPTTMLLSPPTIPAPITVPSVAAAAAVAHKLLRTDRLEVCREFQRGMCSRSDAECRFAHPPVISSTPLHMIGGPEVSGVEAEGPAIQTIPVGNLGDGISSVVTATVASGPSTVTVCMDHVRGRCDRPRCKYFHPPAHLQARVRAAQQQAGQAAVQAAAAVTQSAVKSLKRPFEATLDMGLPTTMLAPLAKRVALEKAAMLPYQAWLPSAPLPQISPAIMPQVFYMAPAASFVPMIPGGSMAAVSTPANGHLAPLSSTNQV</sequence>
<dbReference type="GO" id="GO:0005737">
    <property type="term" value="C:cytoplasm"/>
    <property type="evidence" value="ECO:0007669"/>
    <property type="project" value="TreeGrafter"/>
</dbReference>
<evidence type="ECO:0000256" key="3">
    <source>
        <dbReference type="ARBA" id="ARBA00022771"/>
    </source>
</evidence>
<dbReference type="Ensembl" id="ENSEBUT00000021696.1">
    <property type="protein sequence ID" value="ENSEBUP00000021120.1"/>
    <property type="gene ID" value="ENSEBUG00000013049.1"/>
</dbReference>
<dbReference type="Gene3D" id="3.30.1370.210">
    <property type="match status" value="3"/>
</dbReference>
<dbReference type="Pfam" id="PF22628">
    <property type="entry name" value="zf-CCCH_10"/>
    <property type="match status" value="2"/>
</dbReference>
<evidence type="ECO:0000313" key="8">
    <source>
        <dbReference type="Ensembl" id="ENSEBUP00000021120.1"/>
    </source>
</evidence>
<feature type="domain" description="C3H1-type" evidence="7">
    <location>
        <begin position="16"/>
        <end position="44"/>
    </location>
</feature>
<dbReference type="AlphaFoldDB" id="A0A8C4QX45"/>
<feature type="domain" description="C3H1-type" evidence="7">
    <location>
        <begin position="264"/>
        <end position="290"/>
    </location>
</feature>
<reference evidence="8" key="1">
    <citation type="submission" date="2025-05" db="UniProtKB">
        <authorList>
            <consortium name="Ensembl"/>
        </authorList>
    </citation>
    <scope>IDENTIFICATION</scope>
</reference>
<evidence type="ECO:0000256" key="4">
    <source>
        <dbReference type="ARBA" id="ARBA00022833"/>
    </source>
</evidence>
<dbReference type="GO" id="GO:0008270">
    <property type="term" value="F:zinc ion binding"/>
    <property type="evidence" value="ECO:0007669"/>
    <property type="project" value="UniProtKB-KW"/>
</dbReference>
<dbReference type="SMART" id="SM00356">
    <property type="entry name" value="ZnF_C3H1"/>
    <property type="match status" value="4"/>
</dbReference>
<proteinExistence type="inferred from homology"/>
<name>A0A8C4QX45_EPTBU</name>
<dbReference type="PROSITE" id="PS50103">
    <property type="entry name" value="ZF_C3H1"/>
    <property type="match status" value="4"/>
</dbReference>
<evidence type="ECO:0000259" key="7">
    <source>
        <dbReference type="PROSITE" id="PS50103"/>
    </source>
</evidence>
<dbReference type="GO" id="GO:0043484">
    <property type="term" value="P:regulation of RNA splicing"/>
    <property type="evidence" value="ECO:0007669"/>
    <property type="project" value="TreeGrafter"/>
</dbReference>
<feature type="zinc finger region" description="C3H1-type" evidence="6">
    <location>
        <begin position="188"/>
        <end position="216"/>
    </location>
</feature>
<dbReference type="InterPro" id="IPR000571">
    <property type="entry name" value="Znf_CCCH"/>
</dbReference>
<dbReference type="GO" id="GO:0005654">
    <property type="term" value="C:nucleoplasm"/>
    <property type="evidence" value="ECO:0007669"/>
    <property type="project" value="TreeGrafter"/>
</dbReference>
<feature type="zinc finger region" description="C3H1-type" evidence="6">
    <location>
        <begin position="50"/>
        <end position="76"/>
    </location>
</feature>
<feature type="zinc finger region" description="C3H1-type" evidence="6">
    <location>
        <begin position="264"/>
        <end position="290"/>
    </location>
</feature>
<dbReference type="InterPro" id="IPR054429">
    <property type="entry name" value="Znf-CCCH_Muscleblind-like"/>
</dbReference>
<dbReference type="Ensembl" id="ENSEBUT00000021683.1">
    <property type="protein sequence ID" value="ENSEBUP00000021106.1"/>
    <property type="gene ID" value="ENSEBUG00000013049.1"/>
</dbReference>
<feature type="domain" description="C3H1-type" evidence="7">
    <location>
        <begin position="50"/>
        <end position="76"/>
    </location>
</feature>
<evidence type="ECO:0000256" key="5">
    <source>
        <dbReference type="ARBA" id="ARBA00038226"/>
    </source>
</evidence>
<dbReference type="GeneTree" id="ENSGT00950000182897"/>
<dbReference type="Proteomes" id="UP000694388">
    <property type="component" value="Unplaced"/>
</dbReference>
<dbReference type="PANTHER" id="PTHR12675:SF12">
    <property type="entry name" value="PROTEIN MUSCLEBLIND"/>
    <property type="match status" value="1"/>
</dbReference>
<comment type="similarity">
    <text evidence="5">Belongs to the muscleblind family.</text>
</comment>
<keyword evidence="4 6" id="KW-0862">Zinc</keyword>
<feature type="domain" description="C3H1-type" evidence="7">
    <location>
        <begin position="188"/>
        <end position="216"/>
    </location>
</feature>
<dbReference type="GO" id="GO:0003723">
    <property type="term" value="F:RNA binding"/>
    <property type="evidence" value="ECO:0007669"/>
    <property type="project" value="TreeGrafter"/>
</dbReference>
<evidence type="ECO:0000256" key="2">
    <source>
        <dbReference type="ARBA" id="ARBA00022737"/>
    </source>
</evidence>
<evidence type="ECO:0000256" key="1">
    <source>
        <dbReference type="ARBA" id="ARBA00022723"/>
    </source>
</evidence>
<evidence type="ECO:0000313" key="9">
    <source>
        <dbReference type="Proteomes" id="UP000694388"/>
    </source>
</evidence>
<protein>
    <recommendedName>
        <fullName evidence="7">C3H1-type domain-containing protein</fullName>
    </recommendedName>
</protein>
<keyword evidence="1 6" id="KW-0479">Metal-binding</keyword>
<keyword evidence="2" id="KW-0677">Repeat</keyword>
<dbReference type="FunFam" id="3.30.1370.210:FF:000001">
    <property type="entry name" value="Muscleblind-like 2 isoform 1"/>
    <property type="match status" value="1"/>
</dbReference>